<evidence type="ECO:0000259" key="15">
    <source>
        <dbReference type="Pfam" id="PF00732"/>
    </source>
</evidence>
<comment type="catalytic activity">
    <reaction evidence="1">
        <text>a long-chain primary fatty alcohol + O2 = a long-chain fatty aldehyde + H2O2</text>
        <dbReference type="Rhea" id="RHEA:22756"/>
        <dbReference type="ChEBI" id="CHEBI:15379"/>
        <dbReference type="ChEBI" id="CHEBI:16240"/>
        <dbReference type="ChEBI" id="CHEBI:17176"/>
        <dbReference type="ChEBI" id="CHEBI:77396"/>
        <dbReference type="EC" id="1.1.3.20"/>
    </reaction>
</comment>
<evidence type="ECO:0000256" key="9">
    <source>
        <dbReference type="ARBA" id="ARBA00022989"/>
    </source>
</evidence>
<keyword evidence="9" id="KW-1133">Transmembrane helix</keyword>
<keyword evidence="8 13" id="KW-0274">FAD</keyword>
<evidence type="ECO:0000256" key="3">
    <source>
        <dbReference type="ARBA" id="ARBA00004370"/>
    </source>
</evidence>
<dbReference type="PANTHER" id="PTHR46056:SF10">
    <property type="entry name" value="LONG-CHAIN-ALCOHOL OXIDASE FAO3"/>
    <property type="match status" value="1"/>
</dbReference>
<keyword evidence="7" id="KW-0812">Transmembrane</keyword>
<dbReference type="InterPro" id="IPR000172">
    <property type="entry name" value="GMC_OxRdtase_N"/>
</dbReference>
<dbReference type="Pfam" id="PF05199">
    <property type="entry name" value="GMC_oxred_C"/>
    <property type="match status" value="1"/>
</dbReference>
<evidence type="ECO:0000256" key="5">
    <source>
        <dbReference type="ARBA" id="ARBA00013125"/>
    </source>
</evidence>
<feature type="binding site" evidence="13">
    <location>
        <begin position="123"/>
        <end position="138"/>
    </location>
    <ligand>
        <name>FAD</name>
        <dbReference type="ChEBI" id="CHEBI:57692"/>
    </ligand>
</feature>
<keyword evidence="10" id="KW-0560">Oxidoreductase</keyword>
<comment type="similarity">
    <text evidence="4">Belongs to the GMC oxidoreductase family.</text>
</comment>
<feature type="non-terminal residue" evidence="18">
    <location>
        <position position="1"/>
    </location>
</feature>
<comment type="subcellular location">
    <subcellularLocation>
        <location evidence="3">Membrane</location>
    </subcellularLocation>
</comment>
<evidence type="ECO:0000256" key="4">
    <source>
        <dbReference type="ARBA" id="ARBA00010790"/>
    </source>
</evidence>
<comment type="function">
    <text evidence="2">Long-chain fatty alcohol oxidase involved in the omega-oxidation pathway of lipid degradation.</text>
</comment>
<dbReference type="InterPro" id="IPR036188">
    <property type="entry name" value="FAD/NAD-bd_sf"/>
</dbReference>
<evidence type="ECO:0000256" key="11">
    <source>
        <dbReference type="ARBA" id="ARBA00023136"/>
    </source>
</evidence>
<dbReference type="SUPFAM" id="SSF51905">
    <property type="entry name" value="FAD/NAD(P)-binding domain"/>
    <property type="match status" value="1"/>
</dbReference>
<dbReference type="PANTHER" id="PTHR46056">
    <property type="entry name" value="LONG-CHAIN-ALCOHOL OXIDASE"/>
    <property type="match status" value="1"/>
</dbReference>
<dbReference type="GO" id="GO:0050660">
    <property type="term" value="F:flavin adenine dinucleotide binding"/>
    <property type="evidence" value="ECO:0007669"/>
    <property type="project" value="InterPro"/>
</dbReference>
<evidence type="ECO:0000256" key="1">
    <source>
        <dbReference type="ARBA" id="ARBA00000920"/>
    </source>
</evidence>
<dbReference type="GO" id="GO:0046577">
    <property type="term" value="F:long-chain-alcohol oxidase activity"/>
    <property type="evidence" value="ECO:0007669"/>
    <property type="project" value="UniProtKB-EC"/>
</dbReference>
<proteinExistence type="inferred from homology"/>
<dbReference type="OrthoDB" id="269227at2759"/>
<gene>
    <name evidence="18" type="ORF">OLEA9_A104406</name>
</gene>
<feature type="domain" description="Glucose-methanol-choline oxidoreductase C-terminal" evidence="17">
    <location>
        <begin position="484"/>
        <end position="615"/>
    </location>
</feature>
<dbReference type="Proteomes" id="UP000594638">
    <property type="component" value="Unassembled WGS sequence"/>
</dbReference>
<name>A0A8S0SE65_OLEEU</name>
<evidence type="ECO:0000256" key="8">
    <source>
        <dbReference type="ARBA" id="ARBA00022827"/>
    </source>
</evidence>
<dbReference type="Gramene" id="OE9A104406T1">
    <property type="protein sequence ID" value="OE9A104406C1"/>
    <property type="gene ID" value="OE9A104406"/>
</dbReference>
<evidence type="ECO:0000256" key="2">
    <source>
        <dbReference type="ARBA" id="ARBA00003842"/>
    </source>
</evidence>
<keyword evidence="19" id="KW-1185">Reference proteome</keyword>
<comment type="caution">
    <text evidence="18">The sequence shown here is derived from an EMBL/GenBank/DDBJ whole genome shotgun (WGS) entry which is preliminary data.</text>
</comment>
<dbReference type="GO" id="GO:0016020">
    <property type="term" value="C:membrane"/>
    <property type="evidence" value="ECO:0007669"/>
    <property type="project" value="UniProtKB-SubCell"/>
</dbReference>
<keyword evidence="6" id="KW-0285">Flavoprotein</keyword>
<evidence type="ECO:0000313" key="19">
    <source>
        <dbReference type="Proteomes" id="UP000594638"/>
    </source>
</evidence>
<feature type="active site" description="Proton acceptor" evidence="12">
    <location>
        <position position="563"/>
    </location>
</feature>
<evidence type="ECO:0000256" key="10">
    <source>
        <dbReference type="ARBA" id="ARBA00023002"/>
    </source>
</evidence>
<evidence type="ECO:0000259" key="17">
    <source>
        <dbReference type="Pfam" id="PF05199"/>
    </source>
</evidence>
<evidence type="ECO:0000256" key="12">
    <source>
        <dbReference type="PIRSR" id="PIRSR028937-1"/>
    </source>
</evidence>
<dbReference type="Pfam" id="PF00890">
    <property type="entry name" value="FAD_binding_2"/>
    <property type="match status" value="1"/>
</dbReference>
<dbReference type="Pfam" id="PF00732">
    <property type="entry name" value="GMC_oxred_N"/>
    <property type="match status" value="1"/>
</dbReference>
<evidence type="ECO:0000313" key="18">
    <source>
        <dbReference type="EMBL" id="CAA2989620.1"/>
    </source>
</evidence>
<dbReference type="EMBL" id="CACTIH010004125">
    <property type="protein sequence ID" value="CAA2989620.1"/>
    <property type="molecule type" value="Genomic_DNA"/>
</dbReference>
<feature type="chain" id="PRO_5035891370" description="long-chain-alcohol oxidase" evidence="14">
    <location>
        <begin position="21"/>
        <end position="631"/>
    </location>
</feature>
<reference evidence="18 19" key="1">
    <citation type="submission" date="2019-12" db="EMBL/GenBank/DDBJ databases">
        <authorList>
            <person name="Alioto T."/>
            <person name="Alioto T."/>
            <person name="Gomez Garrido J."/>
        </authorList>
    </citation>
    <scope>NUCLEOTIDE SEQUENCE [LARGE SCALE GENOMIC DNA]</scope>
</reference>
<organism evidence="18 19">
    <name type="scientific">Olea europaea subsp. europaea</name>
    <dbReference type="NCBI Taxonomy" id="158383"/>
    <lineage>
        <taxon>Eukaryota</taxon>
        <taxon>Viridiplantae</taxon>
        <taxon>Streptophyta</taxon>
        <taxon>Embryophyta</taxon>
        <taxon>Tracheophyta</taxon>
        <taxon>Spermatophyta</taxon>
        <taxon>Magnoliopsida</taxon>
        <taxon>eudicotyledons</taxon>
        <taxon>Gunneridae</taxon>
        <taxon>Pentapetalae</taxon>
        <taxon>asterids</taxon>
        <taxon>lamiids</taxon>
        <taxon>Lamiales</taxon>
        <taxon>Oleaceae</taxon>
        <taxon>Oleeae</taxon>
        <taxon>Olea</taxon>
    </lineage>
</organism>
<protein>
    <recommendedName>
        <fullName evidence="5">long-chain-alcohol oxidase</fullName>
        <ecNumber evidence="5">1.1.3.20</ecNumber>
    </recommendedName>
</protein>
<evidence type="ECO:0000256" key="13">
    <source>
        <dbReference type="PIRSR" id="PIRSR028937-2"/>
    </source>
</evidence>
<keyword evidence="11" id="KW-0472">Membrane</keyword>
<dbReference type="InterPro" id="IPR012400">
    <property type="entry name" value="Long_Oxdase"/>
</dbReference>
<evidence type="ECO:0000256" key="6">
    <source>
        <dbReference type="ARBA" id="ARBA00022630"/>
    </source>
</evidence>
<feature type="domain" description="FAD-dependent oxidoreductase 2 FAD-binding" evidence="16">
    <location>
        <begin position="124"/>
        <end position="158"/>
    </location>
</feature>
<accession>A0A8S0SE65</accession>
<feature type="domain" description="Glucose-methanol-choline oxidoreductase N-terminal" evidence="15">
    <location>
        <begin position="170"/>
        <end position="391"/>
    </location>
</feature>
<dbReference type="AlphaFoldDB" id="A0A8S0SE65"/>
<dbReference type="InterPro" id="IPR007867">
    <property type="entry name" value="GMC_OxRtase_C"/>
</dbReference>
<feature type="signal peptide" evidence="14">
    <location>
        <begin position="1"/>
        <end position="20"/>
    </location>
</feature>
<keyword evidence="14" id="KW-0732">Signal</keyword>
<dbReference type="PIRSF" id="PIRSF028937">
    <property type="entry name" value="Lg_Ch_AO"/>
    <property type="match status" value="1"/>
</dbReference>
<evidence type="ECO:0000256" key="14">
    <source>
        <dbReference type="SAM" id="SignalP"/>
    </source>
</evidence>
<sequence length="631" mass="68937">QACTKCISRIMLCIFISVWRKCYYSVQTGSKHPWSYITCSFLYGLPLSRCPYVDENSKYSAWEAMEYEVDSHESLPNMPKDRPLERGIVETIHETESTIVSSLAQKGLKVTENPQENLIKIECDVVIVGSGCGGGVAAAVLASVGHKVIVLEKGNYFTKTDYSALEGPSMNELYETGGILATLDGKMTILAGSTVGGGSAVNWSACIKTPESVLRDWAINYKIPLFGSPQYVSAMDQVCERLGVTENCVKEGFQNEILRKGCKNLGLEVKSVPRNSSENHYCGSCCYGCMRGDKKGTDTTWLVDAVNCGAVVITGCKAEKFILEKSNYRSKRQKKCLGVLAKSTNTDIRKTIRIEAKVTISACGSLLTPPLMIRSGLTNKNIGRNLHLHPVLMAWGYFPESSSDIKGNVYEGGIITSMHKVGQGPSNEKAIIESPILGPGSFAALCPWKSGVDFKNRIVKYARTAHLFAMIRDIGSGEVTAEGRIKYKFHTQDKENIKVGVRQALRILVAAGAVEVGTHQSDGQKLECKGITEKDLDEFLETVIAPEGPKSFVEKWTTYCSAHQMGSCRMGINEKEGAVDENGESWEASGLFVCDASVLPSALGVNPMITIQSTAYCLSNKIAEMLKNEKF</sequence>
<dbReference type="InterPro" id="IPR003953">
    <property type="entry name" value="FAD-dep_OxRdtase_2_FAD-bd"/>
</dbReference>
<evidence type="ECO:0000259" key="16">
    <source>
        <dbReference type="Pfam" id="PF00890"/>
    </source>
</evidence>
<evidence type="ECO:0000256" key="7">
    <source>
        <dbReference type="ARBA" id="ARBA00022692"/>
    </source>
</evidence>
<dbReference type="Gene3D" id="3.50.50.60">
    <property type="entry name" value="FAD/NAD(P)-binding domain"/>
    <property type="match status" value="2"/>
</dbReference>
<dbReference type="EC" id="1.1.3.20" evidence="5"/>